<name>A0ABP3UWV9_9CLOT</name>
<evidence type="ECO:0000313" key="3">
    <source>
        <dbReference type="Proteomes" id="UP001501510"/>
    </source>
</evidence>
<protein>
    <recommendedName>
        <fullName evidence="4">DUF1189 domain-containing protein</fullName>
    </recommendedName>
</protein>
<dbReference type="Pfam" id="PF06691">
    <property type="entry name" value="DUF1189"/>
    <property type="match status" value="1"/>
</dbReference>
<keyword evidence="1" id="KW-0812">Transmembrane</keyword>
<reference evidence="3" key="1">
    <citation type="journal article" date="2019" name="Int. J. Syst. Evol. Microbiol.">
        <title>The Global Catalogue of Microorganisms (GCM) 10K type strain sequencing project: providing services to taxonomists for standard genome sequencing and annotation.</title>
        <authorList>
            <consortium name="The Broad Institute Genomics Platform"/>
            <consortium name="The Broad Institute Genome Sequencing Center for Infectious Disease"/>
            <person name="Wu L."/>
            <person name="Ma J."/>
        </authorList>
    </citation>
    <scope>NUCLEOTIDE SEQUENCE [LARGE SCALE GENOMIC DNA]</scope>
    <source>
        <strain evidence="3">JCM 1407</strain>
    </source>
</reference>
<evidence type="ECO:0000313" key="2">
    <source>
        <dbReference type="EMBL" id="GAA0743198.1"/>
    </source>
</evidence>
<dbReference type="RefSeq" id="WP_343762192.1">
    <property type="nucleotide sequence ID" value="NZ_BAAACG010000010.1"/>
</dbReference>
<evidence type="ECO:0008006" key="4">
    <source>
        <dbReference type="Google" id="ProtNLM"/>
    </source>
</evidence>
<sequence>MNIFQKFIKSFYDFKAYIEFKKQSGGKALIYVILVSVLFTTLAFMKPIFKVANSVDNFNIEYKNKIPEFTIKNGKLDIKNGDKFKLDNLDSEDLKIDGEKIHRFVMDDTTYGKEVLDKYDSGIFMFDSRFAFKYKSGKVVNLNYTSIPGLNVSKNQLFDKMKGLVSKGKIAIPILIGICFLIGDLFKAILISIIGIIIKTILDVSLRFKDIYKLTLYALTPAIILRSLAIVFSFEFSTLLFSMISLVYLLLAIRAIKIKEEEDEEEFFQ</sequence>
<keyword evidence="3" id="KW-1185">Reference proteome</keyword>
<dbReference type="Proteomes" id="UP001501510">
    <property type="component" value="Unassembled WGS sequence"/>
</dbReference>
<keyword evidence="1" id="KW-0472">Membrane</keyword>
<accession>A0ABP3UWV9</accession>
<dbReference type="InterPro" id="IPR009574">
    <property type="entry name" value="DUF1189"/>
</dbReference>
<dbReference type="EMBL" id="BAAACG010000010">
    <property type="protein sequence ID" value="GAA0743198.1"/>
    <property type="molecule type" value="Genomic_DNA"/>
</dbReference>
<keyword evidence="1" id="KW-1133">Transmembrane helix</keyword>
<feature type="transmembrane region" description="Helical" evidence="1">
    <location>
        <begin position="170"/>
        <end position="202"/>
    </location>
</feature>
<evidence type="ECO:0000256" key="1">
    <source>
        <dbReference type="SAM" id="Phobius"/>
    </source>
</evidence>
<feature type="transmembrane region" description="Helical" evidence="1">
    <location>
        <begin position="28"/>
        <end position="49"/>
    </location>
</feature>
<gene>
    <name evidence="2" type="ORF">GCM10008906_26680</name>
</gene>
<proteinExistence type="predicted"/>
<organism evidence="2 3">
    <name type="scientific">Clostridium oceanicum</name>
    <dbReference type="NCBI Taxonomy" id="1543"/>
    <lineage>
        <taxon>Bacteria</taxon>
        <taxon>Bacillati</taxon>
        <taxon>Bacillota</taxon>
        <taxon>Clostridia</taxon>
        <taxon>Eubacteriales</taxon>
        <taxon>Clostridiaceae</taxon>
        <taxon>Clostridium</taxon>
    </lineage>
</organism>
<feature type="transmembrane region" description="Helical" evidence="1">
    <location>
        <begin position="238"/>
        <end position="256"/>
    </location>
</feature>
<comment type="caution">
    <text evidence="2">The sequence shown here is derived from an EMBL/GenBank/DDBJ whole genome shotgun (WGS) entry which is preliminary data.</text>
</comment>